<keyword evidence="9" id="KW-0479">Metal-binding</keyword>
<evidence type="ECO:0000256" key="21">
    <source>
        <dbReference type="SAM" id="Phobius"/>
    </source>
</evidence>
<dbReference type="GO" id="GO:0005886">
    <property type="term" value="C:plasma membrane"/>
    <property type="evidence" value="ECO:0007669"/>
    <property type="project" value="UniProtKB-SubCell"/>
</dbReference>
<evidence type="ECO:0000256" key="2">
    <source>
        <dbReference type="ARBA" id="ARBA00004651"/>
    </source>
</evidence>
<dbReference type="GO" id="GO:0010043">
    <property type="term" value="P:response to zinc ion"/>
    <property type="evidence" value="ECO:0007669"/>
    <property type="project" value="TreeGrafter"/>
</dbReference>
<dbReference type="SUPFAM" id="SSF160240">
    <property type="entry name" value="Cation efflux protein cytoplasmic domain-like"/>
    <property type="match status" value="1"/>
</dbReference>
<keyword evidence="6" id="KW-0050">Antiport</keyword>
<keyword evidence="7" id="KW-1003">Cell membrane</keyword>
<keyword evidence="11" id="KW-0864">Zinc transport</keyword>
<dbReference type="Proteomes" id="UP000694381">
    <property type="component" value="Unassembled WGS sequence"/>
</dbReference>
<evidence type="ECO:0000256" key="17">
    <source>
        <dbReference type="ARBA" id="ARBA00037214"/>
    </source>
</evidence>
<dbReference type="OMA" id="RATKMYA"/>
<dbReference type="GO" id="GO:0042803">
    <property type="term" value="F:protein homodimerization activity"/>
    <property type="evidence" value="ECO:0007669"/>
    <property type="project" value="Ensembl"/>
</dbReference>
<dbReference type="SUPFAM" id="SSF161111">
    <property type="entry name" value="Cation efflux protein transmembrane domain-like"/>
    <property type="match status" value="1"/>
</dbReference>
<dbReference type="Ensembl" id="ENSNGAT00000015382.1">
    <property type="protein sequence ID" value="ENSNGAP00000009865.1"/>
    <property type="gene ID" value="ENSNGAG00000012419.1"/>
</dbReference>
<evidence type="ECO:0000256" key="7">
    <source>
        <dbReference type="ARBA" id="ARBA00022475"/>
    </source>
</evidence>
<dbReference type="PANTHER" id="PTHR11562">
    <property type="entry name" value="CATION EFFLUX PROTEIN/ ZINC TRANSPORTER"/>
    <property type="match status" value="1"/>
</dbReference>
<evidence type="ECO:0000256" key="5">
    <source>
        <dbReference type="ARBA" id="ARBA00022448"/>
    </source>
</evidence>
<dbReference type="NCBIfam" id="TIGR01297">
    <property type="entry name" value="CDF"/>
    <property type="match status" value="1"/>
</dbReference>
<dbReference type="InterPro" id="IPR002524">
    <property type="entry name" value="Cation_efflux"/>
</dbReference>
<keyword evidence="25" id="KW-1185">Reference proteome</keyword>
<dbReference type="InterPro" id="IPR050681">
    <property type="entry name" value="CDF/SLC30A"/>
</dbReference>
<feature type="transmembrane region" description="Helical" evidence="21">
    <location>
        <begin position="72"/>
        <end position="92"/>
    </location>
</feature>
<evidence type="ECO:0000256" key="12">
    <source>
        <dbReference type="ARBA" id="ARBA00022989"/>
    </source>
</evidence>
<comment type="catalytic activity">
    <reaction evidence="20">
        <text>Zn(2+)(in) + 2 H(+)(out) = Zn(2+)(out) + 2 H(+)(in)</text>
        <dbReference type="Rhea" id="RHEA:72627"/>
        <dbReference type="ChEBI" id="CHEBI:15378"/>
        <dbReference type="ChEBI" id="CHEBI:29105"/>
    </reaction>
</comment>
<dbReference type="GO" id="GO:0006882">
    <property type="term" value="P:intracellular zinc ion homeostasis"/>
    <property type="evidence" value="ECO:0007669"/>
    <property type="project" value="Ensembl"/>
</dbReference>
<feature type="transmembrane region" description="Helical" evidence="21">
    <location>
        <begin position="222"/>
        <end position="245"/>
    </location>
</feature>
<feature type="transmembrane region" description="Helical" evidence="21">
    <location>
        <begin position="173"/>
        <end position="201"/>
    </location>
</feature>
<evidence type="ECO:0000256" key="10">
    <source>
        <dbReference type="ARBA" id="ARBA00022833"/>
    </source>
</evidence>
<evidence type="ECO:0000256" key="13">
    <source>
        <dbReference type="ARBA" id="ARBA00023065"/>
    </source>
</evidence>
<evidence type="ECO:0000256" key="15">
    <source>
        <dbReference type="ARBA" id="ARBA00023329"/>
    </source>
</evidence>
<evidence type="ECO:0000313" key="24">
    <source>
        <dbReference type="Ensembl" id="ENSNGAP00000009865.1"/>
    </source>
</evidence>
<dbReference type="GO" id="GO:0046872">
    <property type="term" value="F:metal ion binding"/>
    <property type="evidence" value="ECO:0007669"/>
    <property type="project" value="UniProtKB-KW"/>
</dbReference>
<evidence type="ECO:0000313" key="25">
    <source>
        <dbReference type="Proteomes" id="UP000694381"/>
    </source>
</evidence>
<keyword evidence="8 21" id="KW-0812">Transmembrane</keyword>
<dbReference type="Pfam" id="PF01545">
    <property type="entry name" value="Cation_efflux"/>
    <property type="match status" value="1"/>
</dbReference>
<proteinExistence type="inferred from homology"/>
<organism evidence="24 25">
    <name type="scientific">Nannospalax galili</name>
    <name type="common">Northern Israeli blind subterranean mole rat</name>
    <name type="synonym">Spalax galili</name>
    <dbReference type="NCBI Taxonomy" id="1026970"/>
    <lineage>
        <taxon>Eukaryota</taxon>
        <taxon>Metazoa</taxon>
        <taxon>Chordata</taxon>
        <taxon>Craniata</taxon>
        <taxon>Vertebrata</taxon>
        <taxon>Euteleostomi</taxon>
        <taxon>Mammalia</taxon>
        <taxon>Eutheria</taxon>
        <taxon>Euarchontoglires</taxon>
        <taxon>Glires</taxon>
        <taxon>Rodentia</taxon>
        <taxon>Myomorpha</taxon>
        <taxon>Muroidea</taxon>
        <taxon>Spalacidae</taxon>
        <taxon>Spalacinae</taxon>
        <taxon>Nannospalax</taxon>
    </lineage>
</organism>
<keyword evidence="5" id="KW-0813">Transport</keyword>
<comment type="function">
    <text evidence="17">Proton-coupled zinc ion antiporter mediating the entry of zinc into the lumen of pancreatic beta cell secretory granules, thereby regulating insulin secretion.</text>
</comment>
<feature type="transmembrane region" description="Helical" evidence="21">
    <location>
        <begin position="251"/>
        <end position="272"/>
    </location>
</feature>
<feature type="transmembrane region" description="Helical" evidence="21">
    <location>
        <begin position="98"/>
        <end position="121"/>
    </location>
</feature>
<evidence type="ECO:0000256" key="20">
    <source>
        <dbReference type="ARBA" id="ARBA00048349"/>
    </source>
</evidence>
<dbReference type="InterPro" id="IPR036837">
    <property type="entry name" value="Cation_efflux_CTD_sf"/>
</dbReference>
<keyword evidence="15" id="KW-0968">Cytoplasmic vesicle</keyword>
<evidence type="ECO:0000256" key="3">
    <source>
        <dbReference type="ARBA" id="ARBA00008873"/>
    </source>
</evidence>
<evidence type="ECO:0000259" key="23">
    <source>
        <dbReference type="Pfam" id="PF16916"/>
    </source>
</evidence>
<comment type="similarity">
    <text evidence="3">Belongs to the cation diffusion facilitator (CDF) transporter (TC 2.A.4) family. SLC30A subfamily.</text>
</comment>
<feature type="domain" description="Cation efflux protein cytoplasmic" evidence="23">
    <location>
        <begin position="284"/>
        <end position="358"/>
    </location>
</feature>
<evidence type="ECO:0000256" key="8">
    <source>
        <dbReference type="ARBA" id="ARBA00022692"/>
    </source>
</evidence>
<dbReference type="AlphaFoldDB" id="A0A8C6QWD6"/>
<keyword evidence="14 21" id="KW-0472">Membrane</keyword>
<accession>A0A8C6QWD6</accession>
<feature type="transmembrane region" description="Helical" evidence="21">
    <location>
        <begin position="141"/>
        <end position="161"/>
    </location>
</feature>
<dbReference type="Pfam" id="PF16916">
    <property type="entry name" value="ZT_dimer"/>
    <property type="match status" value="1"/>
</dbReference>
<feature type="domain" description="Cation efflux protein transmembrane" evidence="22">
    <location>
        <begin position="76"/>
        <end position="276"/>
    </location>
</feature>
<dbReference type="InterPro" id="IPR027469">
    <property type="entry name" value="Cation_efflux_TMD_sf"/>
</dbReference>
<dbReference type="GO" id="GO:0009749">
    <property type="term" value="P:response to glucose"/>
    <property type="evidence" value="ECO:0007669"/>
    <property type="project" value="Ensembl"/>
</dbReference>
<dbReference type="GO" id="GO:0030073">
    <property type="term" value="P:insulin secretion"/>
    <property type="evidence" value="ECO:0007669"/>
    <property type="project" value="Ensembl"/>
</dbReference>
<reference evidence="24" key="2">
    <citation type="submission" date="2025-09" db="UniProtKB">
        <authorList>
            <consortium name="Ensembl"/>
        </authorList>
    </citation>
    <scope>IDENTIFICATION</scope>
</reference>
<protein>
    <recommendedName>
        <fullName evidence="18">Proton-coupled zinc antiporter SLC30A8</fullName>
    </recommendedName>
    <alternativeName>
        <fullName evidence="16">Solute carrier family 30 member 8</fullName>
    </alternativeName>
    <alternativeName>
        <fullName evidence="19">Zinc transporter 8</fullName>
    </alternativeName>
</protein>
<gene>
    <name evidence="24" type="primary">Slc30a8</name>
</gene>
<evidence type="ECO:0000256" key="14">
    <source>
        <dbReference type="ARBA" id="ARBA00023136"/>
    </source>
</evidence>
<comment type="subcellular location">
    <subcellularLocation>
        <location evidence="2">Cell membrane</location>
        <topology evidence="2">Multi-pass membrane protein</topology>
    </subcellularLocation>
    <subcellularLocation>
        <location evidence="1">Cytoplasmic vesicle</location>
        <location evidence="1">Secretory vesicle membrane</location>
        <topology evidence="1">Multi-pass membrane protein</topology>
    </subcellularLocation>
</comment>
<dbReference type="GO" id="GO:0062111">
    <property type="term" value="P:zinc ion import into organelle"/>
    <property type="evidence" value="ECO:0007669"/>
    <property type="project" value="Ensembl"/>
</dbReference>
<dbReference type="PANTHER" id="PTHR11562:SF37">
    <property type="entry name" value="PROTON-COUPLED ZINC ANTIPORTER SLC30A8"/>
    <property type="match status" value="1"/>
</dbReference>
<keyword evidence="12 21" id="KW-1133">Transmembrane helix</keyword>
<evidence type="ECO:0000256" key="6">
    <source>
        <dbReference type="ARBA" id="ARBA00022449"/>
    </source>
</evidence>
<evidence type="ECO:0000256" key="11">
    <source>
        <dbReference type="ARBA" id="ARBA00022906"/>
    </source>
</evidence>
<dbReference type="GeneTree" id="ENSGT00940000160706"/>
<evidence type="ECO:0000256" key="9">
    <source>
        <dbReference type="ARBA" id="ARBA00022723"/>
    </source>
</evidence>
<dbReference type="GO" id="GO:0030070">
    <property type="term" value="P:insulin processing"/>
    <property type="evidence" value="ECO:0007669"/>
    <property type="project" value="Ensembl"/>
</dbReference>
<dbReference type="InterPro" id="IPR058533">
    <property type="entry name" value="Cation_efflux_TM"/>
</dbReference>
<dbReference type="Gene3D" id="1.20.1510.10">
    <property type="entry name" value="Cation efflux protein transmembrane domain"/>
    <property type="match status" value="1"/>
</dbReference>
<evidence type="ECO:0000256" key="1">
    <source>
        <dbReference type="ARBA" id="ARBA00004638"/>
    </source>
</evidence>
<evidence type="ECO:0000256" key="18">
    <source>
        <dbReference type="ARBA" id="ARBA00040844"/>
    </source>
</evidence>
<evidence type="ECO:0000259" key="22">
    <source>
        <dbReference type="Pfam" id="PF01545"/>
    </source>
</evidence>
<name>A0A8C6QWD6_NANGA</name>
<evidence type="ECO:0000256" key="4">
    <source>
        <dbReference type="ARBA" id="ARBA00011738"/>
    </source>
</evidence>
<dbReference type="GO" id="GO:0140826">
    <property type="term" value="F:zinc:proton antiporter activity"/>
    <property type="evidence" value="ECO:0007669"/>
    <property type="project" value="Ensembl"/>
</dbReference>
<dbReference type="InterPro" id="IPR027470">
    <property type="entry name" value="Cation_efflux_CTD"/>
</dbReference>
<sequence>MEFLERTYLVNDKATKMYAFTLDSMELGQTPVNKDQCPGDRPEELEAGVIYHCHSNSKATENRESEQVHAKWKLCAASAICFIFMVGEAVGGHVAGSLAIITDAAHLLIDLTSFLLSLFSLWLSSRPPSKRLTFGWHRAEVLGALLSVLCIWVVTGVLVYLACERLLYPDYQIQATVMIIVSGCAVAANNIVLSFRLMVVLHQQRLGHNHKEVQPNASVRAAFVHALGDVFQSISVLISALIIYFKPDYKIADPICTFIFSILVLASTITILKDLSILLMEGVPEGLSYNSVKELILAVDGVLSVHSLHIWSLTMNQVILSAHVATAPSWDSQAVRTQIARALSSHCAMHSLTIQIESPADQDPNCLFCEDPQD</sequence>
<reference evidence="24" key="1">
    <citation type="submission" date="2025-08" db="UniProtKB">
        <authorList>
            <consortium name="Ensembl"/>
        </authorList>
    </citation>
    <scope>IDENTIFICATION</scope>
</reference>
<comment type="subunit">
    <text evidence="4">Homodimer.</text>
</comment>
<dbReference type="GO" id="GO:0030658">
    <property type="term" value="C:transport vesicle membrane"/>
    <property type="evidence" value="ECO:0007669"/>
    <property type="project" value="UniProtKB-SubCell"/>
</dbReference>
<evidence type="ECO:0000256" key="16">
    <source>
        <dbReference type="ARBA" id="ARBA00033403"/>
    </source>
</evidence>
<keyword evidence="10" id="KW-0862">Zinc</keyword>
<evidence type="ECO:0000256" key="19">
    <source>
        <dbReference type="ARBA" id="ARBA00042037"/>
    </source>
</evidence>
<keyword evidence="13" id="KW-0406">Ion transport</keyword>
<dbReference type="GO" id="GO:0030667">
    <property type="term" value="C:secretory granule membrane"/>
    <property type="evidence" value="ECO:0007669"/>
    <property type="project" value="Ensembl"/>
</dbReference>
<dbReference type="FunFam" id="1.20.1510.10:FF:000002">
    <property type="entry name" value="zinc transporter 3 isoform X1"/>
    <property type="match status" value="1"/>
</dbReference>